<evidence type="ECO:0000256" key="1">
    <source>
        <dbReference type="SAM" id="MobiDB-lite"/>
    </source>
</evidence>
<feature type="region of interest" description="Disordered" evidence="1">
    <location>
        <begin position="337"/>
        <end position="362"/>
    </location>
</feature>
<evidence type="ECO:0000313" key="3">
    <source>
        <dbReference type="EMBL" id="KAK9842001.1"/>
    </source>
</evidence>
<protein>
    <submittedName>
        <fullName evidence="3">Uncharacterized protein</fullName>
    </submittedName>
</protein>
<feature type="transmembrane region" description="Helical" evidence="2">
    <location>
        <begin position="50"/>
        <end position="75"/>
    </location>
</feature>
<evidence type="ECO:0000313" key="4">
    <source>
        <dbReference type="Proteomes" id="UP001445335"/>
    </source>
</evidence>
<accession>A0AAW1S894</accession>
<feature type="transmembrane region" description="Helical" evidence="2">
    <location>
        <begin position="142"/>
        <end position="171"/>
    </location>
</feature>
<keyword evidence="2" id="KW-1133">Transmembrane helix</keyword>
<keyword evidence="2" id="KW-0472">Membrane</keyword>
<organism evidence="3 4">
    <name type="scientific">Elliptochloris bilobata</name>
    <dbReference type="NCBI Taxonomy" id="381761"/>
    <lineage>
        <taxon>Eukaryota</taxon>
        <taxon>Viridiplantae</taxon>
        <taxon>Chlorophyta</taxon>
        <taxon>core chlorophytes</taxon>
        <taxon>Trebouxiophyceae</taxon>
        <taxon>Trebouxiophyceae incertae sedis</taxon>
        <taxon>Elliptochloris clade</taxon>
        <taxon>Elliptochloris</taxon>
    </lineage>
</organism>
<dbReference type="EMBL" id="JALJOU010000009">
    <property type="protein sequence ID" value="KAK9842001.1"/>
    <property type="molecule type" value="Genomic_DNA"/>
</dbReference>
<dbReference type="AlphaFoldDB" id="A0AAW1S894"/>
<comment type="caution">
    <text evidence="3">The sequence shown here is derived from an EMBL/GenBank/DDBJ whole genome shotgun (WGS) entry which is preliminary data.</text>
</comment>
<dbReference type="Gene3D" id="1.20.1250.20">
    <property type="entry name" value="MFS general substrate transporter like domains"/>
    <property type="match status" value="1"/>
</dbReference>
<dbReference type="Proteomes" id="UP001445335">
    <property type="component" value="Unassembled WGS sequence"/>
</dbReference>
<feature type="transmembrane region" description="Helical" evidence="2">
    <location>
        <begin position="278"/>
        <end position="297"/>
    </location>
</feature>
<feature type="transmembrane region" description="Helical" evidence="2">
    <location>
        <begin position="191"/>
        <end position="208"/>
    </location>
</feature>
<keyword evidence="2" id="KW-0812">Transmembrane</keyword>
<proteinExistence type="predicted"/>
<evidence type="ECO:0000256" key="2">
    <source>
        <dbReference type="SAM" id="Phobius"/>
    </source>
</evidence>
<reference evidence="3 4" key="1">
    <citation type="journal article" date="2024" name="Nat. Commun.">
        <title>Phylogenomics reveals the evolutionary origins of lichenization in chlorophyte algae.</title>
        <authorList>
            <person name="Puginier C."/>
            <person name="Libourel C."/>
            <person name="Otte J."/>
            <person name="Skaloud P."/>
            <person name="Haon M."/>
            <person name="Grisel S."/>
            <person name="Petersen M."/>
            <person name="Berrin J.G."/>
            <person name="Delaux P.M."/>
            <person name="Dal Grande F."/>
            <person name="Keller J."/>
        </authorList>
    </citation>
    <scope>NUCLEOTIDE SEQUENCE [LARGE SCALE GENOMIC DNA]</scope>
    <source>
        <strain evidence="3 4">SAG 245.80</strain>
    </source>
</reference>
<keyword evidence="4" id="KW-1185">Reference proteome</keyword>
<gene>
    <name evidence="3" type="ORF">WJX81_003541</name>
</gene>
<dbReference type="InterPro" id="IPR036259">
    <property type="entry name" value="MFS_trans_sf"/>
</dbReference>
<name>A0AAW1S894_9CHLO</name>
<sequence length="362" mass="37369">MLNGCRKWYYALAVALLLTPSQLGALSVAPTVLALSFDINLSPVRTESIPGWRLCYFVAATMGVISAAVSAACIWEPRNTRGGGAARAESAAQAAPWTAERLISFSRRSGGNVLAVARTPTFLIILVENISNLTRATGGYQVLYMMSLGFSPAATASMAVASTVGSALGFIAGGAVGDWTSRRWPNVSRPLANQVCLALTIPLVVLVLKGMPESSARATGWPASADSWAWAYGLLLFIISLLGSWLYANNLAMYALWAAAAAASVRNAAALENAMMQVILAATASKLVVYTGLYWALPRDRLEGSTAEPQTLVAGAAPTASAAPFLSSCDTGALEPADGRAPLIGGGAPGEDGAPVASSASV</sequence>
<feature type="transmembrane region" description="Helical" evidence="2">
    <location>
        <begin position="229"/>
        <end position="248"/>
    </location>
</feature>
<dbReference type="SUPFAM" id="SSF103473">
    <property type="entry name" value="MFS general substrate transporter"/>
    <property type="match status" value="1"/>
</dbReference>